<dbReference type="InParanoid" id="A0A1V8SEY8"/>
<dbReference type="GO" id="GO:0008270">
    <property type="term" value="F:zinc ion binding"/>
    <property type="evidence" value="ECO:0007669"/>
    <property type="project" value="UniProtKB-UniRule"/>
</dbReference>
<dbReference type="PROSITE" id="PS51319">
    <property type="entry name" value="TFIIS_N"/>
    <property type="match status" value="1"/>
</dbReference>
<sequence length="305" mass="33345">MDAKQLHETGRQISKVLDSGDPSSTVFSILSPLHKWTATEDLLRQSKIGVSVARLRQHKDPKVAAEASKLVNKWKNDVKVTARKSTGSPAPGSKANGASSGVSSPAPQKIEATAVKMESRKSTVDPAKRNSKEDGVSTAVTGNQTRDSCVKLMYDGLAFMSEEGPDEIMAVARSVELAAYNKLQPETSTEYKAKMRSLFQNLKVRGNSDLRQTVFNGSITAEKFINMSSDELKSEEKRKADAALEKENMRVAMTAEDLKAISTTMTCGKCKVNKVAYSQAQTRAADEPMTTFCECMNCGNRWKFS</sequence>
<dbReference type="EMBL" id="NAJO01000051">
    <property type="protein sequence ID" value="OQN97706.1"/>
    <property type="molecule type" value="Genomic_DNA"/>
</dbReference>
<dbReference type="InterPro" id="IPR017923">
    <property type="entry name" value="TFIIS_N"/>
</dbReference>
<evidence type="ECO:0000259" key="10">
    <source>
        <dbReference type="PROSITE" id="PS51133"/>
    </source>
</evidence>
<evidence type="ECO:0000256" key="8">
    <source>
        <dbReference type="RuleBase" id="RU368078"/>
    </source>
</evidence>
<dbReference type="Gene3D" id="2.20.25.10">
    <property type="match status" value="1"/>
</dbReference>
<dbReference type="PROSITE" id="PS51133">
    <property type="entry name" value="ZF_TFIIS_2"/>
    <property type="match status" value="1"/>
</dbReference>
<dbReference type="AlphaFoldDB" id="A0A1V8SEY8"/>
<evidence type="ECO:0000256" key="1">
    <source>
        <dbReference type="ARBA" id="ARBA00004123"/>
    </source>
</evidence>
<dbReference type="SUPFAM" id="SSF47676">
    <property type="entry name" value="Conserved domain common to transcription factors TFIIS, elongin A, CRSP70"/>
    <property type="match status" value="1"/>
</dbReference>
<feature type="domain" description="TFIIS central" evidence="12">
    <location>
        <begin position="145"/>
        <end position="260"/>
    </location>
</feature>
<dbReference type="InterPro" id="IPR001222">
    <property type="entry name" value="Znf_TFIIS"/>
</dbReference>
<comment type="function">
    <text evidence="8">Necessary for efficient RNA polymerase II transcription elongation past template-encoded arresting sites.</text>
</comment>
<evidence type="ECO:0000256" key="6">
    <source>
        <dbReference type="PROSITE-ProRule" id="PRU00472"/>
    </source>
</evidence>
<reference evidence="14" key="1">
    <citation type="submission" date="2017-03" db="EMBL/GenBank/DDBJ databases">
        <title>Genomes of endolithic fungi from Antarctica.</title>
        <authorList>
            <person name="Coleine C."/>
            <person name="Masonjones S."/>
            <person name="Stajich J.E."/>
        </authorList>
    </citation>
    <scope>NUCLEOTIDE SEQUENCE [LARGE SCALE GENOMIC DNA]</scope>
    <source>
        <strain evidence="14">CCFEE 5527</strain>
    </source>
</reference>
<dbReference type="Gene3D" id="1.20.930.10">
    <property type="entry name" value="Conserved domain common to transcription factors TFIIS, elongin A, CRSP70"/>
    <property type="match status" value="1"/>
</dbReference>
<dbReference type="InterPro" id="IPR035441">
    <property type="entry name" value="TFIIS/LEDGF_dom_sf"/>
</dbReference>
<name>A0A1V8SEY8_9PEZI</name>
<dbReference type="GO" id="GO:0031440">
    <property type="term" value="P:regulation of mRNA 3'-end processing"/>
    <property type="evidence" value="ECO:0007669"/>
    <property type="project" value="TreeGrafter"/>
</dbReference>
<dbReference type="FunFam" id="1.10.472.30:FF:000003">
    <property type="entry name" value="Transcription elongation factor S-II"/>
    <property type="match status" value="1"/>
</dbReference>
<dbReference type="SMART" id="SM00509">
    <property type="entry name" value="TFS2N"/>
    <property type="match status" value="1"/>
</dbReference>
<dbReference type="GO" id="GO:0001139">
    <property type="term" value="F:RNA polymerase II complex recruiting activity"/>
    <property type="evidence" value="ECO:0007669"/>
    <property type="project" value="TreeGrafter"/>
</dbReference>
<dbReference type="InterPro" id="IPR006289">
    <property type="entry name" value="TFSII"/>
</dbReference>
<dbReference type="FunCoup" id="A0A1V8SEY8">
    <property type="interactions" value="1741"/>
</dbReference>
<organism evidence="13 14">
    <name type="scientific">Cryoendolithus antarcticus</name>
    <dbReference type="NCBI Taxonomy" id="1507870"/>
    <lineage>
        <taxon>Eukaryota</taxon>
        <taxon>Fungi</taxon>
        <taxon>Dikarya</taxon>
        <taxon>Ascomycota</taxon>
        <taxon>Pezizomycotina</taxon>
        <taxon>Dothideomycetes</taxon>
        <taxon>Dothideomycetidae</taxon>
        <taxon>Cladosporiales</taxon>
        <taxon>Cladosporiaceae</taxon>
        <taxon>Cryoendolithus</taxon>
    </lineage>
</organism>
<comment type="subcellular location">
    <subcellularLocation>
        <location evidence="1 7 8">Nucleus</location>
    </subcellularLocation>
</comment>
<dbReference type="SMART" id="SM00510">
    <property type="entry name" value="TFS2M"/>
    <property type="match status" value="1"/>
</dbReference>
<keyword evidence="4 8" id="KW-0862">Zinc</keyword>
<dbReference type="PROSITE" id="PS51321">
    <property type="entry name" value="TFIIS_CENTRAL"/>
    <property type="match status" value="1"/>
</dbReference>
<dbReference type="NCBIfam" id="TIGR01385">
    <property type="entry name" value="TFSII"/>
    <property type="match status" value="1"/>
</dbReference>
<feature type="compositionally biased region" description="Basic and acidic residues" evidence="9">
    <location>
        <begin position="117"/>
        <end position="135"/>
    </location>
</feature>
<feature type="domain" description="TFIIS-type" evidence="10">
    <location>
        <begin position="263"/>
        <end position="303"/>
    </location>
</feature>
<evidence type="ECO:0000313" key="14">
    <source>
        <dbReference type="Proteomes" id="UP000192596"/>
    </source>
</evidence>
<dbReference type="OrthoDB" id="44867at2759"/>
<dbReference type="Pfam" id="PF01096">
    <property type="entry name" value="Zn_ribbon_TFIIS"/>
    <property type="match status" value="1"/>
</dbReference>
<feature type="compositionally biased region" description="Polar residues" evidence="9">
    <location>
        <begin position="96"/>
        <end position="106"/>
    </location>
</feature>
<dbReference type="InterPro" id="IPR003617">
    <property type="entry name" value="TFIIS/CRSP70_N_sub"/>
</dbReference>
<dbReference type="PANTHER" id="PTHR11477">
    <property type="entry name" value="TRANSCRIPTION FACTOR S-II ZINC FINGER DOMAIN-CONTAINING PROTEIN"/>
    <property type="match status" value="1"/>
</dbReference>
<evidence type="ECO:0000256" key="9">
    <source>
        <dbReference type="SAM" id="MobiDB-lite"/>
    </source>
</evidence>
<dbReference type="Proteomes" id="UP000192596">
    <property type="component" value="Unassembled WGS sequence"/>
</dbReference>
<dbReference type="GO" id="GO:0005634">
    <property type="term" value="C:nucleus"/>
    <property type="evidence" value="ECO:0007669"/>
    <property type="project" value="UniProtKB-SubCell"/>
</dbReference>
<dbReference type="GO" id="GO:0006368">
    <property type="term" value="P:transcription elongation by RNA polymerase II"/>
    <property type="evidence" value="ECO:0007669"/>
    <property type="project" value="InterPro"/>
</dbReference>
<evidence type="ECO:0000313" key="13">
    <source>
        <dbReference type="EMBL" id="OQN97706.1"/>
    </source>
</evidence>
<feature type="region of interest" description="Disordered" evidence="9">
    <location>
        <begin position="78"/>
        <end position="141"/>
    </location>
</feature>
<keyword evidence="8" id="KW-0805">Transcription regulation</keyword>
<evidence type="ECO:0000256" key="7">
    <source>
        <dbReference type="PROSITE-ProRule" id="PRU00649"/>
    </source>
</evidence>
<dbReference type="InterPro" id="IPR003618">
    <property type="entry name" value="TFIIS_cen_dom"/>
</dbReference>
<gene>
    <name evidence="13" type="ORF">B0A48_16026</name>
</gene>
<dbReference type="Pfam" id="PF08711">
    <property type="entry name" value="Med26"/>
    <property type="match status" value="1"/>
</dbReference>
<evidence type="ECO:0000256" key="5">
    <source>
        <dbReference type="ARBA" id="ARBA00023242"/>
    </source>
</evidence>
<evidence type="ECO:0000256" key="2">
    <source>
        <dbReference type="ARBA" id="ARBA00022723"/>
    </source>
</evidence>
<dbReference type="GO" id="GO:0000977">
    <property type="term" value="F:RNA polymerase II transcription regulatory region sequence-specific DNA binding"/>
    <property type="evidence" value="ECO:0007669"/>
    <property type="project" value="TreeGrafter"/>
</dbReference>
<dbReference type="Pfam" id="PF07500">
    <property type="entry name" value="TFIIS_M"/>
    <property type="match status" value="1"/>
</dbReference>
<comment type="caution">
    <text evidence="13">The sequence shown here is derived from an EMBL/GenBank/DDBJ whole genome shotgun (WGS) entry which is preliminary data.</text>
</comment>
<dbReference type="InterPro" id="IPR036575">
    <property type="entry name" value="TFIIS_cen_dom_sf"/>
</dbReference>
<keyword evidence="8" id="KW-0804">Transcription</keyword>
<dbReference type="GO" id="GO:0031564">
    <property type="term" value="P:transcription antitermination"/>
    <property type="evidence" value="ECO:0007669"/>
    <property type="project" value="TreeGrafter"/>
</dbReference>
<dbReference type="SUPFAM" id="SSF46942">
    <property type="entry name" value="Elongation factor TFIIS domain 2"/>
    <property type="match status" value="1"/>
</dbReference>
<accession>A0A1V8SEY8</accession>
<keyword evidence="2 8" id="KW-0479">Metal-binding</keyword>
<keyword evidence="8" id="KW-0238">DNA-binding</keyword>
<dbReference type="SUPFAM" id="SSF57783">
    <property type="entry name" value="Zinc beta-ribbon"/>
    <property type="match status" value="1"/>
</dbReference>
<dbReference type="PANTHER" id="PTHR11477:SF0">
    <property type="entry name" value="IP08861P-RELATED"/>
    <property type="match status" value="1"/>
</dbReference>
<keyword evidence="14" id="KW-1185">Reference proteome</keyword>
<evidence type="ECO:0000256" key="3">
    <source>
        <dbReference type="ARBA" id="ARBA00022771"/>
    </source>
</evidence>
<dbReference type="GO" id="GO:0006362">
    <property type="term" value="P:transcription elongation by RNA polymerase I"/>
    <property type="evidence" value="ECO:0007669"/>
    <property type="project" value="TreeGrafter"/>
</dbReference>
<protein>
    <recommendedName>
        <fullName evidence="8">Transcription elongation factor</fullName>
    </recommendedName>
</protein>
<dbReference type="PROSITE" id="PS00466">
    <property type="entry name" value="ZF_TFIIS_1"/>
    <property type="match status" value="1"/>
</dbReference>
<evidence type="ECO:0000256" key="4">
    <source>
        <dbReference type="ARBA" id="ARBA00022833"/>
    </source>
</evidence>
<dbReference type="InterPro" id="IPR035100">
    <property type="entry name" value="TF_IIS-typ"/>
</dbReference>
<feature type="domain" description="TFIIS N-terminal" evidence="11">
    <location>
        <begin position="1"/>
        <end position="81"/>
    </location>
</feature>
<keyword evidence="3 6" id="KW-0863">Zinc-finger</keyword>
<dbReference type="Gene3D" id="1.10.472.30">
    <property type="entry name" value="Transcription elongation factor S-II, central domain"/>
    <property type="match status" value="1"/>
</dbReference>
<dbReference type="PIRSF" id="PIRSF006704">
    <property type="entry name" value="TF_IIS"/>
    <property type="match status" value="1"/>
</dbReference>
<dbReference type="SMART" id="SM00440">
    <property type="entry name" value="ZnF_C2C2"/>
    <property type="match status" value="1"/>
</dbReference>
<evidence type="ECO:0000259" key="11">
    <source>
        <dbReference type="PROSITE" id="PS51319"/>
    </source>
</evidence>
<dbReference type="STRING" id="1507870.A0A1V8SEY8"/>
<evidence type="ECO:0000259" key="12">
    <source>
        <dbReference type="PROSITE" id="PS51321"/>
    </source>
</evidence>
<comment type="similarity">
    <text evidence="8">Belongs to the TFS-II family.</text>
</comment>
<proteinExistence type="inferred from homology"/>
<dbReference type="CDD" id="cd13749">
    <property type="entry name" value="Zn-ribbon_TFIIS"/>
    <property type="match status" value="1"/>
</dbReference>
<keyword evidence="5 7" id="KW-0539">Nucleus</keyword>